<evidence type="ECO:0008006" key="6">
    <source>
        <dbReference type="Google" id="ProtNLM"/>
    </source>
</evidence>
<name>A0ABQ1FT11_9BACL</name>
<dbReference type="PANTHER" id="PTHR38731:SF1">
    <property type="entry name" value="FECR PROTEIN DOMAIN-CONTAINING PROTEIN"/>
    <property type="match status" value="1"/>
</dbReference>
<feature type="region of interest" description="Disordered" evidence="1">
    <location>
        <begin position="176"/>
        <end position="208"/>
    </location>
</feature>
<dbReference type="EMBL" id="BMHF01000003">
    <property type="protein sequence ID" value="GGA29057.1"/>
    <property type="molecule type" value="Genomic_DNA"/>
</dbReference>
<dbReference type="Pfam" id="PF04773">
    <property type="entry name" value="FecR"/>
    <property type="match status" value="1"/>
</dbReference>
<feature type="compositionally biased region" description="Basic and acidic residues" evidence="1">
    <location>
        <begin position="405"/>
        <end position="430"/>
    </location>
</feature>
<dbReference type="InterPro" id="IPR011081">
    <property type="entry name" value="Big_4"/>
</dbReference>
<dbReference type="PANTHER" id="PTHR38731">
    <property type="entry name" value="LIPL45-RELATED LIPOPROTEIN-RELATED"/>
    <property type="match status" value="1"/>
</dbReference>
<feature type="compositionally biased region" description="Low complexity" evidence="1">
    <location>
        <begin position="344"/>
        <end position="353"/>
    </location>
</feature>
<proteinExistence type="predicted"/>
<reference evidence="5" key="1">
    <citation type="journal article" date="2019" name="Int. J. Syst. Evol. Microbiol.">
        <title>The Global Catalogue of Microorganisms (GCM) 10K type strain sequencing project: providing services to taxonomists for standard genome sequencing and annotation.</title>
        <authorList>
            <consortium name="The Broad Institute Genomics Platform"/>
            <consortium name="The Broad Institute Genome Sequencing Center for Infectious Disease"/>
            <person name="Wu L."/>
            <person name="Ma J."/>
        </authorList>
    </citation>
    <scope>NUCLEOTIDE SEQUENCE [LARGE SCALE GENOMIC DNA]</scope>
    <source>
        <strain evidence="5">CGMCC 1.15044</strain>
    </source>
</reference>
<feature type="region of interest" description="Disordered" evidence="1">
    <location>
        <begin position="306"/>
        <end position="360"/>
    </location>
</feature>
<evidence type="ECO:0000259" key="2">
    <source>
        <dbReference type="Pfam" id="PF04773"/>
    </source>
</evidence>
<feature type="domain" description="FecR protein" evidence="2">
    <location>
        <begin position="72"/>
        <end position="161"/>
    </location>
</feature>
<evidence type="ECO:0000256" key="1">
    <source>
        <dbReference type="SAM" id="MobiDB-lite"/>
    </source>
</evidence>
<feature type="compositionally biased region" description="Pro residues" evidence="1">
    <location>
        <begin position="438"/>
        <end position="460"/>
    </location>
</feature>
<dbReference type="Pfam" id="PF07532">
    <property type="entry name" value="Big_4"/>
    <property type="match status" value="1"/>
</dbReference>
<dbReference type="Gene3D" id="2.60.120.1440">
    <property type="match status" value="1"/>
</dbReference>
<feature type="compositionally biased region" description="Low complexity" evidence="1">
    <location>
        <begin position="461"/>
        <end position="474"/>
    </location>
</feature>
<protein>
    <recommendedName>
        <fullName evidence="6">FecR protein domain-containing protein</fullName>
    </recommendedName>
</protein>
<evidence type="ECO:0000259" key="3">
    <source>
        <dbReference type="Pfam" id="PF07532"/>
    </source>
</evidence>
<dbReference type="RefSeq" id="WP_094092958.1">
    <property type="nucleotide sequence ID" value="NZ_BMHF01000003.1"/>
</dbReference>
<comment type="caution">
    <text evidence="4">The sequence shown here is derived from an EMBL/GenBank/DDBJ whole genome shotgun (WGS) entry which is preliminary data.</text>
</comment>
<accession>A0ABQ1FT11</accession>
<feature type="region of interest" description="Disordered" evidence="1">
    <location>
        <begin position="404"/>
        <end position="478"/>
    </location>
</feature>
<dbReference type="Proteomes" id="UP000609323">
    <property type="component" value="Unassembled WGS sequence"/>
</dbReference>
<gene>
    <name evidence="4" type="ORF">GCM10010917_12510</name>
</gene>
<dbReference type="InterPro" id="IPR006860">
    <property type="entry name" value="FecR"/>
</dbReference>
<keyword evidence="5" id="KW-1185">Reference proteome</keyword>
<evidence type="ECO:0000313" key="4">
    <source>
        <dbReference type="EMBL" id="GGA29057.1"/>
    </source>
</evidence>
<evidence type="ECO:0000313" key="5">
    <source>
        <dbReference type="Proteomes" id="UP000609323"/>
    </source>
</evidence>
<organism evidence="4 5">
    <name type="scientific">Paenibacillus physcomitrellae</name>
    <dbReference type="NCBI Taxonomy" id="1619311"/>
    <lineage>
        <taxon>Bacteria</taxon>
        <taxon>Bacillati</taxon>
        <taxon>Bacillota</taxon>
        <taxon>Bacilli</taxon>
        <taxon>Bacillales</taxon>
        <taxon>Paenibacillaceae</taxon>
        <taxon>Paenibacillus</taxon>
    </lineage>
</organism>
<feature type="domain" description="Bacterial Ig-like" evidence="3">
    <location>
        <begin position="485"/>
        <end position="536"/>
    </location>
</feature>
<sequence length="700" mass="76462">MKGKKGKRGLSRLVSFLVFFLVFYTMMPPAFAAGKGERSFIVDSVVGNVFVQKAGSAKEVPVYAGTVIQEGDRLRTEEGSSATLSSTDREDSLVLSENTELYAEVLAENSGAKQTRLRVQAGSVYAEVEPLTESRDTFELVNPEAVISARGTHFSVSVDPLTGLPSTYVYSGVVTAESSRQPDSPPARALPGQQIDLDPSASEETPAGVVSPIDMKELAGQVDEEMLRQLLANKEDIERENEERKQDIIDGYTAQDFLAKNGNEPAPDDMNKLTNNLNNLVGNIVKGAVENGAVNQERAQQIVDELNSRTPADSRLDLGTIPPIESLSGEAASQSIENRERLAQQKSQQQQQKEQMRDSLEQTNKALIERVQEMVRQQQEANQRALEEQQQKAEERYLQQLPESDQQRFEEAQQQRTQERQLAQQEREQRQPLAPQAPQTPAPPSSPSLPSPPSSSPSSPPSGGSSEGGSSPSPTIVGVIQPEPIKIAAGADFTLPAKVNVRMSDNTTRLAEVQWQDEFDPSEYGQYTIGGTVAGYEGEVTLEVMVYVPYGEPFELNPAKRMIPLPEAVIRFIDASIPDGGSNPIVSPFEFTKEESEVTGLVPAGAVLELKRFEAAGGDIELQFDLEDGAIGEEMNEGNIGIFYQQDNGVWNYLPTTIENGKASAKVESINGIYGVFYAEHAEFPDIPNAEGNEPIEENL</sequence>